<accession>A0A776QYG0</accession>
<dbReference type="AlphaFoldDB" id="A0A776QYG0"/>
<dbReference type="GO" id="GO:0044403">
    <property type="term" value="P:biological process involved in symbiotic interaction"/>
    <property type="evidence" value="ECO:0007669"/>
    <property type="project" value="InterPro"/>
</dbReference>
<reference evidence="1" key="1">
    <citation type="journal article" date="2018" name="Genome Biol.">
        <title>SKESA: strategic k-mer extension for scrupulous assemblies.</title>
        <authorList>
            <person name="Souvorov A."/>
            <person name="Agarwala R."/>
            <person name="Lipman D.J."/>
        </authorList>
    </citation>
    <scope>NUCLEOTIDE SEQUENCE</scope>
    <source>
        <strain evidence="1">EC00688</strain>
    </source>
</reference>
<dbReference type="Pfam" id="PF06416">
    <property type="entry name" value="T3SS_NleG"/>
    <property type="match status" value="1"/>
</dbReference>
<sequence>MPVILNFSNGITLTPREVDAVRHVARHNNPETIIAGERHLRVHHIPGLDGFQVEAIPGSLLDRFGDRRRTHRELALALETQLNGGRTFLQAVSAYIAEARANPQVPERPEHPMYSRISSCSFTVNPDDLKCGELHLTCPITLCVPGKGIFVRNASDSDICSLYDPDALKEMVHHNASHPFSREPLTPRMIVHKNDCYFNEEKQQFCVKSSSGEDTYL</sequence>
<evidence type="ECO:0000313" key="1">
    <source>
        <dbReference type="EMBL" id="HAH2393440.1"/>
    </source>
</evidence>
<gene>
    <name evidence="1" type="ORF">GIJ97_16165</name>
</gene>
<reference evidence="1" key="2">
    <citation type="submission" date="2019-11" db="EMBL/GenBank/DDBJ databases">
        <authorList>
            <consortium name="NCBI Pathogen Detection Project"/>
        </authorList>
    </citation>
    <scope>NUCLEOTIDE SEQUENCE</scope>
    <source>
        <strain evidence="1">EC00688</strain>
    </source>
</reference>
<dbReference type="EMBL" id="DABATB010000027">
    <property type="protein sequence ID" value="HAH2393440.1"/>
    <property type="molecule type" value="Genomic_DNA"/>
</dbReference>
<dbReference type="Gene3D" id="3.30.40.80">
    <property type="entry name" value="Effector protein NleG"/>
    <property type="match status" value="1"/>
</dbReference>
<dbReference type="GO" id="GO:0004842">
    <property type="term" value="F:ubiquitin-protein transferase activity"/>
    <property type="evidence" value="ECO:0007669"/>
    <property type="project" value="InterPro"/>
</dbReference>
<dbReference type="InterPro" id="IPR010489">
    <property type="entry name" value="Effector_NleG"/>
</dbReference>
<organism evidence="1">
    <name type="scientific">Escherichia coli</name>
    <dbReference type="NCBI Taxonomy" id="562"/>
    <lineage>
        <taxon>Bacteria</taxon>
        <taxon>Pseudomonadati</taxon>
        <taxon>Pseudomonadota</taxon>
        <taxon>Gammaproteobacteria</taxon>
        <taxon>Enterobacterales</taxon>
        <taxon>Enterobacteriaceae</taxon>
        <taxon>Escherichia</taxon>
    </lineage>
</organism>
<dbReference type="RefSeq" id="WP_053888578.1">
    <property type="nucleotide sequence ID" value="NZ_CP148578.1"/>
</dbReference>
<comment type="caution">
    <text evidence="1">The sequence shown here is derived from an EMBL/GenBank/DDBJ whole genome shotgun (WGS) entry which is preliminary data.</text>
</comment>
<proteinExistence type="predicted"/>
<protein>
    <submittedName>
        <fullName evidence="1">T3SS effector protein NleG8</fullName>
    </submittedName>
</protein>
<name>A0A776QYG0_ECOLX</name>
<dbReference type="InterPro" id="IPR038436">
    <property type="entry name" value="Effector_NleG_sf"/>
</dbReference>